<dbReference type="GO" id="GO:0071111">
    <property type="term" value="F:cyclic-guanylate-specific phosphodiesterase activity"/>
    <property type="evidence" value="ECO:0007669"/>
    <property type="project" value="UniProtKB-EC"/>
</dbReference>
<accession>A0A517M658</accession>
<evidence type="ECO:0000313" key="2">
    <source>
        <dbReference type="EMBL" id="QDS90360.1"/>
    </source>
</evidence>
<dbReference type="EMBL" id="CP036261">
    <property type="protein sequence ID" value="QDS90360.1"/>
    <property type="molecule type" value="Genomic_DNA"/>
</dbReference>
<protein>
    <submittedName>
        <fullName evidence="2">Cyclic di-GMP phosphodiesterase response regulator RpfG</fullName>
        <ecNumber evidence="2">3.1.4.52</ecNumber>
    </submittedName>
</protein>
<dbReference type="InterPro" id="IPR003607">
    <property type="entry name" value="HD/PDEase_dom"/>
</dbReference>
<evidence type="ECO:0000259" key="1">
    <source>
        <dbReference type="PROSITE" id="PS51832"/>
    </source>
</evidence>
<sequence>MGTLPDSSPQLSVGQPLREDILSSNGDVLYRSGEIVTAEIAERIQRHGLRRVLQDSTDVDPSLRTAGVHRKQRLKMANLPYSQERAEMLHRLIDESMSKLRELTASLHGRGRVDWQSLADIPMSFAKQSEQDIDQTLSSALHRSEYHELSSHCLTLGTLGMMIAQEIPGCSEDEILDVGIAGSLHEMGVGELELGPEARSRRSELSASDFATYAQHPIVAYELCESIAGLSSRAKQGLLHVHEQLDGSGFPHSVGGQQLNRIARVLNVADAYLTLQNPLDGRPAIKPYDALVCLLYQVRAGRCDSEAVRGLLNLVSLFPLGSFVRLDDSRIAQVIRSNSPSYTKPTVVVVDSDEVINLRESENCIVAIAENPSSAEIRLQQDELQRPCWIPSVHQPHSMSLA</sequence>
<organism evidence="2 3">
    <name type="scientific">Rosistilla ulvae</name>
    <dbReference type="NCBI Taxonomy" id="1930277"/>
    <lineage>
        <taxon>Bacteria</taxon>
        <taxon>Pseudomonadati</taxon>
        <taxon>Planctomycetota</taxon>
        <taxon>Planctomycetia</taxon>
        <taxon>Pirellulales</taxon>
        <taxon>Pirellulaceae</taxon>
        <taxon>Rosistilla</taxon>
    </lineage>
</organism>
<proteinExistence type="predicted"/>
<name>A0A517M658_9BACT</name>
<dbReference type="KEGG" id="ruv:EC9_45680"/>
<dbReference type="RefSeq" id="WP_145348185.1">
    <property type="nucleotide sequence ID" value="NZ_CP036261.1"/>
</dbReference>
<dbReference type="OrthoDB" id="9804747at2"/>
<reference evidence="2 3" key="1">
    <citation type="submission" date="2019-02" db="EMBL/GenBank/DDBJ databases">
        <title>Deep-cultivation of Planctomycetes and their phenomic and genomic characterization uncovers novel biology.</title>
        <authorList>
            <person name="Wiegand S."/>
            <person name="Jogler M."/>
            <person name="Boedeker C."/>
            <person name="Pinto D."/>
            <person name="Vollmers J."/>
            <person name="Rivas-Marin E."/>
            <person name="Kohn T."/>
            <person name="Peeters S.H."/>
            <person name="Heuer A."/>
            <person name="Rast P."/>
            <person name="Oberbeckmann S."/>
            <person name="Bunk B."/>
            <person name="Jeske O."/>
            <person name="Meyerdierks A."/>
            <person name="Storesund J.E."/>
            <person name="Kallscheuer N."/>
            <person name="Luecker S."/>
            <person name="Lage O.M."/>
            <person name="Pohl T."/>
            <person name="Merkel B.J."/>
            <person name="Hornburger P."/>
            <person name="Mueller R.-W."/>
            <person name="Bruemmer F."/>
            <person name="Labrenz M."/>
            <person name="Spormann A.M."/>
            <person name="Op den Camp H."/>
            <person name="Overmann J."/>
            <person name="Amann R."/>
            <person name="Jetten M.S.M."/>
            <person name="Mascher T."/>
            <person name="Medema M.H."/>
            <person name="Devos D.P."/>
            <person name="Kaster A.-K."/>
            <person name="Ovreas L."/>
            <person name="Rohde M."/>
            <person name="Galperin M.Y."/>
            <person name="Jogler C."/>
        </authorList>
    </citation>
    <scope>NUCLEOTIDE SEQUENCE [LARGE SCALE GENOMIC DNA]</scope>
    <source>
        <strain evidence="2 3">EC9</strain>
    </source>
</reference>
<dbReference type="Pfam" id="PF13487">
    <property type="entry name" value="HD_5"/>
    <property type="match status" value="1"/>
</dbReference>
<dbReference type="PANTHER" id="PTHR43155">
    <property type="entry name" value="CYCLIC DI-GMP PHOSPHODIESTERASE PA4108-RELATED"/>
    <property type="match status" value="1"/>
</dbReference>
<dbReference type="EC" id="3.1.4.52" evidence="2"/>
<gene>
    <name evidence="2" type="primary">rpfG_6</name>
    <name evidence="2" type="ORF">EC9_45680</name>
</gene>
<dbReference type="CDD" id="cd00077">
    <property type="entry name" value="HDc"/>
    <property type="match status" value="1"/>
</dbReference>
<feature type="domain" description="HD-GYP" evidence="1">
    <location>
        <begin position="127"/>
        <end position="327"/>
    </location>
</feature>
<dbReference type="InterPro" id="IPR037522">
    <property type="entry name" value="HD_GYP_dom"/>
</dbReference>
<dbReference type="PROSITE" id="PS51832">
    <property type="entry name" value="HD_GYP"/>
    <property type="match status" value="1"/>
</dbReference>
<dbReference type="Proteomes" id="UP000319557">
    <property type="component" value="Chromosome"/>
</dbReference>
<keyword evidence="3" id="KW-1185">Reference proteome</keyword>
<dbReference type="Gene3D" id="1.10.3210.10">
    <property type="entry name" value="Hypothetical protein af1432"/>
    <property type="match status" value="1"/>
</dbReference>
<evidence type="ECO:0000313" key="3">
    <source>
        <dbReference type="Proteomes" id="UP000319557"/>
    </source>
</evidence>
<keyword evidence="2" id="KW-0378">Hydrolase</keyword>
<dbReference type="PANTHER" id="PTHR43155:SF2">
    <property type="entry name" value="CYCLIC DI-GMP PHOSPHODIESTERASE PA4108"/>
    <property type="match status" value="1"/>
</dbReference>
<dbReference type="AlphaFoldDB" id="A0A517M658"/>